<evidence type="ECO:0000313" key="4">
    <source>
        <dbReference type="Proteomes" id="UP001470230"/>
    </source>
</evidence>
<evidence type="ECO:0000256" key="1">
    <source>
        <dbReference type="ARBA" id="ARBA00006596"/>
    </source>
</evidence>
<dbReference type="InterPro" id="IPR009016">
    <property type="entry name" value="Fe_hydrogenase"/>
</dbReference>
<gene>
    <name evidence="3" type="ORF">M9Y10_022683</name>
</gene>
<dbReference type="PANTHER" id="PTHR11615">
    <property type="entry name" value="NITRATE, FORMATE, IRON DEHYDROGENASE"/>
    <property type="match status" value="1"/>
</dbReference>
<evidence type="ECO:0000259" key="2">
    <source>
        <dbReference type="Pfam" id="PF02906"/>
    </source>
</evidence>
<dbReference type="Gene3D" id="3.40.950.10">
    <property type="entry name" value="Fe-only Hydrogenase (Larger Subunit), Chain L, domain 3"/>
    <property type="match status" value="2"/>
</dbReference>
<comment type="similarity">
    <text evidence="1">Belongs to the NARF family.</text>
</comment>
<evidence type="ECO:0000313" key="3">
    <source>
        <dbReference type="EMBL" id="KAK8894248.1"/>
    </source>
</evidence>
<dbReference type="InterPro" id="IPR004108">
    <property type="entry name" value="Fe_hydrogenase_lsu_C"/>
</dbReference>
<dbReference type="Gene3D" id="3.40.50.1780">
    <property type="match status" value="2"/>
</dbReference>
<accession>A0ABR2KSZ0</accession>
<dbReference type="Proteomes" id="UP001470230">
    <property type="component" value="Unassembled WGS sequence"/>
</dbReference>
<protein>
    <recommendedName>
        <fullName evidence="2">Iron hydrogenase large subunit C-terminal domain-containing protein</fullName>
    </recommendedName>
</protein>
<dbReference type="Pfam" id="PF02906">
    <property type="entry name" value="Fe_hyd_lg_C"/>
    <property type="match status" value="1"/>
</dbReference>
<proteinExistence type="inferred from homology"/>
<comment type="caution">
    <text evidence="3">The sequence shown here is derived from an EMBL/GenBank/DDBJ whole genome shotgun (WGS) entry which is preliminary data.</text>
</comment>
<dbReference type="EMBL" id="JAPFFF010000003">
    <property type="protein sequence ID" value="KAK8894248.1"/>
    <property type="molecule type" value="Genomic_DNA"/>
</dbReference>
<reference evidence="3 4" key="1">
    <citation type="submission" date="2024-04" db="EMBL/GenBank/DDBJ databases">
        <title>Tritrichomonas musculus Genome.</title>
        <authorList>
            <person name="Alves-Ferreira E."/>
            <person name="Grigg M."/>
            <person name="Lorenzi H."/>
            <person name="Galac M."/>
        </authorList>
    </citation>
    <scope>NUCLEOTIDE SEQUENCE [LARGE SCALE GENOMIC DNA]</scope>
    <source>
        <strain evidence="3 4">EAF2021</strain>
    </source>
</reference>
<feature type="domain" description="Iron hydrogenase large subunit C-terminal" evidence="2">
    <location>
        <begin position="73"/>
        <end position="318"/>
    </location>
</feature>
<keyword evidence="4" id="KW-1185">Reference proteome</keyword>
<name>A0ABR2KSZ0_9EUKA</name>
<dbReference type="Gene3D" id="3.30.70.20">
    <property type="match status" value="1"/>
</dbReference>
<sequence>MKSDVSTNSVICLHPVLEERGKVKGADDAYRVSLKDCLACSGCAITEDDLNLLAHQDPTKVLENIREHPNFSALISTASLSNLAASRGWSIQKAFSAMSSFLTSLGASYVTHDGLWQMVWRYLLIDFYKENEKSIQKPLIISRCAGAVMFFERKTKYANLLAQFKPFPQLFALYQKHLSKNPSSFVMNVAPCYDRKLETGRFPGDVDAAMAVGEIDNMINDTHASSEPDESHISVPPFAPDNDALFMLKVLAKDSGIADEITIKESGNTIEYHCGNICSAFICGEAALRRLCANIDRNKCRFDIVEADLCPNACMAGGGLIRADTPSKRRELVSNTISLHKDFETYDIDEKEILSIVQQLKQQDISAKYASEPPKKDDFTF</sequence>
<dbReference type="InterPro" id="IPR050340">
    <property type="entry name" value="Cytosolic_Fe-S_CAF"/>
</dbReference>
<organism evidence="3 4">
    <name type="scientific">Tritrichomonas musculus</name>
    <dbReference type="NCBI Taxonomy" id="1915356"/>
    <lineage>
        <taxon>Eukaryota</taxon>
        <taxon>Metamonada</taxon>
        <taxon>Parabasalia</taxon>
        <taxon>Tritrichomonadida</taxon>
        <taxon>Tritrichomonadidae</taxon>
        <taxon>Tritrichomonas</taxon>
    </lineage>
</organism>
<dbReference type="SUPFAM" id="SSF53920">
    <property type="entry name" value="Fe-only hydrogenase"/>
    <property type="match status" value="1"/>
</dbReference>